<feature type="transmembrane region" description="Helical" evidence="1">
    <location>
        <begin position="167"/>
        <end position="189"/>
    </location>
</feature>
<reference evidence="2 3" key="1">
    <citation type="journal article" date="2013" name="Genome Announc.">
        <title>Draft Genome Sequence of Indibacter alkaliphilus Strain LW1T, Isolated from Lonar Lake, a Haloalkaline Lake in the Buldana District of Maharashtra, India.</title>
        <authorList>
            <person name="Singh A."/>
            <person name="Kumar Jangir P."/>
            <person name="Sharma R."/>
            <person name="Singh A."/>
            <person name="Kumar Pinnaka A."/>
            <person name="Shivaji S."/>
        </authorList>
    </citation>
    <scope>NUCLEOTIDE SEQUENCE [LARGE SCALE GENOMIC DNA]</scope>
    <source>
        <strain evidence="3">CCUG 57479 / KCTC 22604 / LW1</strain>
    </source>
</reference>
<feature type="transmembrane region" description="Helical" evidence="1">
    <location>
        <begin position="120"/>
        <end position="147"/>
    </location>
</feature>
<evidence type="ECO:0000313" key="3">
    <source>
        <dbReference type="Proteomes" id="UP000006073"/>
    </source>
</evidence>
<name>S2DEE1_INDAL</name>
<evidence type="ECO:0000313" key="2">
    <source>
        <dbReference type="EMBL" id="EOZ95375.1"/>
    </source>
</evidence>
<evidence type="ECO:0000256" key="1">
    <source>
        <dbReference type="SAM" id="Phobius"/>
    </source>
</evidence>
<organism evidence="2 3">
    <name type="scientific">Indibacter alkaliphilus (strain CCUG 57479 / KCTC 22604 / LW1)</name>
    <dbReference type="NCBI Taxonomy" id="1189612"/>
    <lineage>
        <taxon>Bacteria</taxon>
        <taxon>Pseudomonadati</taxon>
        <taxon>Bacteroidota</taxon>
        <taxon>Cytophagia</taxon>
        <taxon>Cytophagales</taxon>
        <taxon>Cyclobacteriaceae</taxon>
    </lineage>
</organism>
<keyword evidence="1" id="KW-0812">Transmembrane</keyword>
<proteinExistence type="predicted"/>
<dbReference type="EMBL" id="ALWO02000038">
    <property type="protein sequence ID" value="EOZ95375.1"/>
    <property type="molecule type" value="Genomic_DNA"/>
</dbReference>
<dbReference type="STRING" id="1189612.A33Q_3295"/>
<dbReference type="AlphaFoldDB" id="S2DEE1"/>
<dbReference type="eggNOG" id="ENOG502Z9KI">
    <property type="taxonomic scope" value="Bacteria"/>
</dbReference>
<feature type="transmembrane region" description="Helical" evidence="1">
    <location>
        <begin position="229"/>
        <end position="249"/>
    </location>
</feature>
<feature type="transmembrane region" description="Helical" evidence="1">
    <location>
        <begin position="45"/>
        <end position="67"/>
    </location>
</feature>
<sequence length="402" mass="47107">MQRNSWEPEILLSGLVLIGLFQLPARIRDFSIFFAAEVSVNSWAGLFFALQLAVYFLIAGLSIHLFLRSVWVGFIGLSYTFPKGIQSQKLKYKSKFRSRIENIPALELQIIKLEKVCSSIFAICFFLMMVIIGMVWAVLVFILFIYGLGWMIEYLTGWDFINWFNPYFDLFLSWVVIIFSIDFLGLGVFRRSKYFAKVFYPFHRLIGWMTLSRIYRPVYYLFASNVPKGYVVSFLFLFLFSTIIGQKILEKRPEQSFFSKIFFFENEAGLYLFPGYYADRNEAFESQILEIPNPILKGRFLELTLKNRVSYDRLIFDNCGVKLEDMDAYKKLECVNDFFEVIVDGKSILNMDWMFYFRPEDSRKAFITYIDTEGLDMGKHSLSVRLNTEGGQVLGTVIFYKE</sequence>
<gene>
    <name evidence="2" type="ORF">A33Q_3295</name>
</gene>
<keyword evidence="3" id="KW-1185">Reference proteome</keyword>
<accession>S2DEE1</accession>
<keyword evidence="1" id="KW-1133">Transmembrane helix</keyword>
<protein>
    <submittedName>
        <fullName evidence="2">Uncharacterized protein</fullName>
    </submittedName>
</protein>
<dbReference type="Proteomes" id="UP000006073">
    <property type="component" value="Unassembled WGS sequence"/>
</dbReference>
<comment type="caution">
    <text evidence="2">The sequence shown here is derived from an EMBL/GenBank/DDBJ whole genome shotgun (WGS) entry which is preliminary data.</text>
</comment>
<keyword evidence="1" id="KW-0472">Membrane</keyword>